<dbReference type="RefSeq" id="WP_065991752.1">
    <property type="nucleotide sequence ID" value="NZ_MDEN01000068.1"/>
</dbReference>
<organism evidence="2 3">
    <name type="scientific">Pseudomonas graminis</name>
    <dbReference type="NCBI Taxonomy" id="158627"/>
    <lineage>
        <taxon>Bacteria</taxon>
        <taxon>Pseudomonadati</taxon>
        <taxon>Pseudomonadota</taxon>
        <taxon>Gammaproteobacteria</taxon>
        <taxon>Pseudomonadales</taxon>
        <taxon>Pseudomonadaceae</taxon>
        <taxon>Pseudomonas</taxon>
    </lineage>
</organism>
<accession>A0A1C2DHP0</accession>
<protein>
    <submittedName>
        <fullName evidence="2">Glutathione S-transferase</fullName>
    </submittedName>
</protein>
<dbReference type="PANTHER" id="PTHR44051">
    <property type="entry name" value="GLUTATHIONE S-TRANSFERASE-RELATED"/>
    <property type="match status" value="1"/>
</dbReference>
<evidence type="ECO:0000313" key="2">
    <source>
        <dbReference type="EMBL" id="OCX14247.1"/>
    </source>
</evidence>
<dbReference type="Gene3D" id="3.40.30.10">
    <property type="entry name" value="Glutaredoxin"/>
    <property type="match status" value="1"/>
</dbReference>
<dbReference type="EMBL" id="MDEN01000068">
    <property type="protein sequence ID" value="OCX14247.1"/>
    <property type="molecule type" value="Genomic_DNA"/>
</dbReference>
<dbReference type="PANTHER" id="PTHR44051:SF8">
    <property type="entry name" value="GLUTATHIONE S-TRANSFERASE GSTA"/>
    <property type="match status" value="1"/>
</dbReference>
<dbReference type="GO" id="GO:0016740">
    <property type="term" value="F:transferase activity"/>
    <property type="evidence" value="ECO:0007669"/>
    <property type="project" value="UniProtKB-KW"/>
</dbReference>
<dbReference type="InterPro" id="IPR036249">
    <property type="entry name" value="Thioredoxin-like_sf"/>
</dbReference>
<dbReference type="CDD" id="cd03057">
    <property type="entry name" value="GST_N_Beta"/>
    <property type="match status" value="1"/>
</dbReference>
<dbReference type="Pfam" id="PF13409">
    <property type="entry name" value="GST_N_2"/>
    <property type="match status" value="1"/>
</dbReference>
<dbReference type="AlphaFoldDB" id="A0A1C2DHP0"/>
<name>A0A1C2DHP0_9PSED</name>
<evidence type="ECO:0000259" key="1">
    <source>
        <dbReference type="PROSITE" id="PS50404"/>
    </source>
</evidence>
<feature type="domain" description="GST N-terminal" evidence="1">
    <location>
        <begin position="1"/>
        <end position="81"/>
    </location>
</feature>
<dbReference type="PROSITE" id="PS50404">
    <property type="entry name" value="GST_NTER"/>
    <property type="match status" value="1"/>
</dbReference>
<proteinExistence type="predicted"/>
<dbReference type="InterPro" id="IPR004045">
    <property type="entry name" value="Glutathione_S-Trfase_N"/>
</dbReference>
<comment type="caution">
    <text evidence="2">The sequence shown here is derived from an EMBL/GenBank/DDBJ whole genome shotgun (WGS) entry which is preliminary data.</text>
</comment>
<dbReference type="SUPFAM" id="SSF52833">
    <property type="entry name" value="Thioredoxin-like"/>
    <property type="match status" value="1"/>
</dbReference>
<dbReference type="Gene3D" id="1.20.1050.10">
    <property type="match status" value="1"/>
</dbReference>
<evidence type="ECO:0000313" key="3">
    <source>
        <dbReference type="Proteomes" id="UP000095143"/>
    </source>
</evidence>
<dbReference type="Proteomes" id="UP000095143">
    <property type="component" value="Unassembled WGS sequence"/>
</dbReference>
<gene>
    <name evidence="2" type="ORF">BBI10_21690</name>
</gene>
<dbReference type="OrthoDB" id="5508354at2"/>
<keyword evidence="2" id="KW-0808">Transferase</keyword>
<sequence>MFTLFGADRSGSAAIEMALTLCGADYRLVGASSQAAGAGRDELKRLNPLMQVPTLVIPGGDVLTESAAILTHLGLAFPLSGLLSHDVHERAQQLRALAYLTTNCYASIGLIDYPERWLPDGEPDHLDRLVAGATRKLHSQWEVFSDVFDNPVAWHPHAPGAVEVLACVVSHWSGAREHLGRSRPEFYAALGVIDRHPVIHAVLQRHGW</sequence>
<reference evidence="2 3" key="1">
    <citation type="submission" date="2016-08" db="EMBL/GenBank/DDBJ databases">
        <title>Whole genome sequence of Pseudomonas graminis strain UASWS1507, a potential biological control agent for agriculture.</title>
        <authorList>
            <person name="Crovadore J."/>
            <person name="Calmin G."/>
            <person name="Chablais R."/>
            <person name="Cochard B."/>
            <person name="Lefort F."/>
        </authorList>
    </citation>
    <scope>NUCLEOTIDE SEQUENCE [LARGE SCALE GENOMIC DNA]</scope>
    <source>
        <strain evidence="2 3">UASWS1507</strain>
    </source>
</reference>